<feature type="region of interest" description="Disordered" evidence="1">
    <location>
        <begin position="103"/>
        <end position="237"/>
    </location>
</feature>
<feature type="compositionally biased region" description="Low complexity" evidence="1">
    <location>
        <begin position="132"/>
        <end position="145"/>
    </location>
</feature>
<keyword evidence="3" id="KW-1185">Reference proteome</keyword>
<evidence type="ECO:0008006" key="4">
    <source>
        <dbReference type="Google" id="ProtNLM"/>
    </source>
</evidence>
<evidence type="ECO:0000256" key="1">
    <source>
        <dbReference type="SAM" id="MobiDB-lite"/>
    </source>
</evidence>
<evidence type="ECO:0000313" key="3">
    <source>
        <dbReference type="Proteomes" id="UP000255467"/>
    </source>
</evidence>
<name>A0A378YDV5_9NOCA</name>
<gene>
    <name evidence="2" type="ORF">NCTC1934_02053</name>
</gene>
<sequence>MVQDAAHYEKRIISGTAVLVYAALLRHADWESWEAWPSRRTLANEVGVKQAKSIDSYIQELVNAGFLEKIPQFESGNGTWSTARDDTHVEQCSNRYRLLANLDLSANSPSRKRGEGSPAKRMGAVSRKERGVVQQKGQGVVLQGGHKQESFKQYPSQRDSRNETRATARPSSARPTLTPSPSEPQPWHPDEYEGQGMRSIPGTWESDIPHGSLGPFPHSSHVPERTRETNDWSEPPF</sequence>
<feature type="compositionally biased region" description="Basic and acidic residues" evidence="1">
    <location>
        <begin position="221"/>
        <end position="230"/>
    </location>
</feature>
<dbReference type="InterPro" id="IPR036388">
    <property type="entry name" value="WH-like_DNA-bd_sf"/>
</dbReference>
<dbReference type="AlphaFoldDB" id="A0A378YDV5"/>
<dbReference type="Gene3D" id="1.10.10.10">
    <property type="entry name" value="Winged helix-like DNA-binding domain superfamily/Winged helix DNA-binding domain"/>
    <property type="match status" value="1"/>
</dbReference>
<proteinExistence type="predicted"/>
<dbReference type="EMBL" id="UGRY01000002">
    <property type="protein sequence ID" value="SUA75382.1"/>
    <property type="molecule type" value="Genomic_DNA"/>
</dbReference>
<accession>A0A378YDV5</accession>
<reference evidence="2 3" key="1">
    <citation type="submission" date="2018-06" db="EMBL/GenBank/DDBJ databases">
        <authorList>
            <consortium name="Pathogen Informatics"/>
            <person name="Doyle S."/>
        </authorList>
    </citation>
    <scope>NUCLEOTIDE SEQUENCE [LARGE SCALE GENOMIC DNA]</scope>
    <source>
        <strain evidence="2 3">NCTC1934</strain>
    </source>
</reference>
<feature type="compositionally biased region" description="Polar residues" evidence="1">
    <location>
        <begin position="169"/>
        <end position="180"/>
    </location>
</feature>
<protein>
    <recommendedName>
        <fullName evidence="4">Helix-turn-helix domain-containing protein</fullName>
    </recommendedName>
</protein>
<dbReference type="Proteomes" id="UP000255467">
    <property type="component" value="Unassembled WGS sequence"/>
</dbReference>
<organism evidence="2 3">
    <name type="scientific">Nocardia otitidiscaviarum</name>
    <dbReference type="NCBI Taxonomy" id="1823"/>
    <lineage>
        <taxon>Bacteria</taxon>
        <taxon>Bacillati</taxon>
        <taxon>Actinomycetota</taxon>
        <taxon>Actinomycetes</taxon>
        <taxon>Mycobacteriales</taxon>
        <taxon>Nocardiaceae</taxon>
        <taxon>Nocardia</taxon>
    </lineage>
</organism>
<evidence type="ECO:0000313" key="2">
    <source>
        <dbReference type="EMBL" id="SUA75382.1"/>
    </source>
</evidence>
<dbReference type="Pfam" id="PF13730">
    <property type="entry name" value="HTH_36"/>
    <property type="match status" value="1"/>
</dbReference>